<keyword evidence="3" id="KW-1185">Reference proteome</keyword>
<sequence length="176" mass="19335">MSCLVVPGIRGLLLLRLRRVCLEHRVMVVASATCRRTDTGFLNSKHLSGLIYAILLCADMAQRFLFRTSRSLALTGRAPLRKPAEEALSDLHAYRVRASNGGETRAVAHTVLLYIARSVFAASLTRSGARIRTPIGHGSATEERQVPICTPVEHGPASEEKRAPIRTPIERGTSYF</sequence>
<name>A0A166A0L1_EXIGL</name>
<protein>
    <submittedName>
        <fullName evidence="2">Uncharacterized protein</fullName>
    </submittedName>
</protein>
<dbReference type="EMBL" id="KV426124">
    <property type="protein sequence ID" value="KZV87449.1"/>
    <property type="molecule type" value="Genomic_DNA"/>
</dbReference>
<evidence type="ECO:0000313" key="2">
    <source>
        <dbReference type="EMBL" id="KZV87449.1"/>
    </source>
</evidence>
<evidence type="ECO:0000313" key="3">
    <source>
        <dbReference type="Proteomes" id="UP000077266"/>
    </source>
</evidence>
<dbReference type="AlphaFoldDB" id="A0A166A0L1"/>
<reference evidence="2 3" key="1">
    <citation type="journal article" date="2016" name="Mol. Biol. Evol.">
        <title>Comparative Genomics of Early-Diverging Mushroom-Forming Fungi Provides Insights into the Origins of Lignocellulose Decay Capabilities.</title>
        <authorList>
            <person name="Nagy L.G."/>
            <person name="Riley R."/>
            <person name="Tritt A."/>
            <person name="Adam C."/>
            <person name="Daum C."/>
            <person name="Floudas D."/>
            <person name="Sun H."/>
            <person name="Yadav J.S."/>
            <person name="Pangilinan J."/>
            <person name="Larsson K.H."/>
            <person name="Matsuura K."/>
            <person name="Barry K."/>
            <person name="Labutti K."/>
            <person name="Kuo R."/>
            <person name="Ohm R.A."/>
            <person name="Bhattacharya S.S."/>
            <person name="Shirouzu T."/>
            <person name="Yoshinaga Y."/>
            <person name="Martin F.M."/>
            <person name="Grigoriev I.V."/>
            <person name="Hibbett D.S."/>
        </authorList>
    </citation>
    <scope>NUCLEOTIDE SEQUENCE [LARGE SCALE GENOMIC DNA]</scope>
    <source>
        <strain evidence="2 3">HHB12029</strain>
    </source>
</reference>
<accession>A0A166A0L1</accession>
<evidence type="ECO:0000256" key="1">
    <source>
        <dbReference type="SAM" id="MobiDB-lite"/>
    </source>
</evidence>
<gene>
    <name evidence="2" type="ORF">EXIGLDRAFT_773597</name>
</gene>
<feature type="region of interest" description="Disordered" evidence="1">
    <location>
        <begin position="152"/>
        <end position="176"/>
    </location>
</feature>
<dbReference type="Proteomes" id="UP000077266">
    <property type="component" value="Unassembled WGS sequence"/>
</dbReference>
<dbReference type="InParanoid" id="A0A166A0L1"/>
<proteinExistence type="predicted"/>
<organism evidence="2 3">
    <name type="scientific">Exidia glandulosa HHB12029</name>
    <dbReference type="NCBI Taxonomy" id="1314781"/>
    <lineage>
        <taxon>Eukaryota</taxon>
        <taxon>Fungi</taxon>
        <taxon>Dikarya</taxon>
        <taxon>Basidiomycota</taxon>
        <taxon>Agaricomycotina</taxon>
        <taxon>Agaricomycetes</taxon>
        <taxon>Auriculariales</taxon>
        <taxon>Exidiaceae</taxon>
        <taxon>Exidia</taxon>
    </lineage>
</organism>